<dbReference type="GO" id="GO:0016705">
    <property type="term" value="F:oxidoreductase activity, acting on paired donors, with incorporation or reduction of molecular oxygen"/>
    <property type="evidence" value="ECO:0007669"/>
    <property type="project" value="InterPro"/>
</dbReference>
<dbReference type="Pfam" id="PF00067">
    <property type="entry name" value="p450"/>
    <property type="match status" value="1"/>
</dbReference>
<keyword evidence="15" id="KW-0812">Transmembrane</keyword>
<keyword evidence="8" id="KW-0492">Microsome</keyword>
<keyword evidence="17" id="KW-1185">Reference proteome</keyword>
<evidence type="ECO:0000256" key="4">
    <source>
        <dbReference type="ARBA" id="ARBA00010617"/>
    </source>
</evidence>
<evidence type="ECO:0000256" key="5">
    <source>
        <dbReference type="ARBA" id="ARBA00022617"/>
    </source>
</evidence>
<dbReference type="PANTHER" id="PTHR24292">
    <property type="entry name" value="CYTOCHROME P450"/>
    <property type="match status" value="1"/>
</dbReference>
<evidence type="ECO:0000256" key="12">
    <source>
        <dbReference type="ARBA" id="ARBA00023136"/>
    </source>
</evidence>
<evidence type="ECO:0000256" key="11">
    <source>
        <dbReference type="ARBA" id="ARBA00023033"/>
    </source>
</evidence>
<gene>
    <name evidence="16" type="ORF">DGAL_LOCUS17043</name>
</gene>
<accession>A0A8J2S227</accession>
<name>A0A8J2S227_9CRUS</name>
<proteinExistence type="inferred from homology"/>
<dbReference type="InterPro" id="IPR002401">
    <property type="entry name" value="Cyt_P450_E_grp-I"/>
</dbReference>
<dbReference type="GO" id="GO:0004497">
    <property type="term" value="F:monooxygenase activity"/>
    <property type="evidence" value="ECO:0007669"/>
    <property type="project" value="UniProtKB-KW"/>
</dbReference>
<comment type="caution">
    <text evidence="16">The sequence shown here is derived from an EMBL/GenBank/DDBJ whole genome shotgun (WGS) entry which is preliminary data.</text>
</comment>
<comment type="subcellular location">
    <subcellularLocation>
        <location evidence="3">Endoplasmic reticulum membrane</location>
        <topology evidence="3">Peripheral membrane protein</topology>
    </subcellularLocation>
    <subcellularLocation>
        <location evidence="2">Microsome membrane</location>
        <topology evidence="2">Peripheral membrane protein</topology>
    </subcellularLocation>
</comment>
<evidence type="ECO:0000256" key="13">
    <source>
        <dbReference type="PIRSR" id="PIRSR602401-1"/>
    </source>
</evidence>
<keyword evidence="10 13" id="KW-0408">Iron</keyword>
<keyword evidence="9 14" id="KW-0560">Oxidoreductase</keyword>
<dbReference type="Proteomes" id="UP000789390">
    <property type="component" value="Unassembled WGS sequence"/>
</dbReference>
<sequence length="581" mass="66551">MFDCLMSYHFLIFILQITVLFGLIVFFDGIIHVVASQVSSWIFWSKEEWTASKSSSSWNVTNHLLAIGLALMAISLLRNYIYRRRAFQFFRRLGIPGPNPHLIKGNADKMRNRSLLAVDIMDQWQAEFGDFYGYFIGMKPYVVVGDLDMVQQVLIRDFHKFVNRPSMGIEIRPVINTLVGLRSQRWKEVRRVISPTFSTRKMRKINSTINRCVDILVEVVGKHAENQSDIDFYGVFQGLTCQVIGECALNTTVDCQRQPQDEFLNSLRQFLKQANNPIIDLAIYFPLVREILAVVCRVASPCGQFTQSIIDKVQSVIDHRRNHYRDGVAPTSHNDILQLLMEASENRLEGENAAEGRSRSNQLLTDDEIIANAWVFLLGGFETTANALTYCAYLIATHPDVQEKLHQELMDHLGESSGDLETDYNKISQLTYLDQVFSEALRLFPPVVLFVTREASEDTQLGQFHIPAGTNVQIPIWQIHHDPNLWPDPYRFDPDRFEPELKKNRHPMAWIPFGAGPRCCLGVRFALLEAKIALAKLLMKYRLVPCERTEEKLTLSVPTVTLNPKNGVWLRAEKREETSVC</sequence>
<evidence type="ECO:0000313" key="16">
    <source>
        <dbReference type="EMBL" id="CAH0113241.1"/>
    </source>
</evidence>
<keyword evidence="6 13" id="KW-0479">Metal-binding</keyword>
<evidence type="ECO:0000256" key="6">
    <source>
        <dbReference type="ARBA" id="ARBA00022723"/>
    </source>
</evidence>
<dbReference type="PANTHER" id="PTHR24292:SF102">
    <property type="entry name" value="CYTOCHROME P450 FAMILY-RELATED"/>
    <property type="match status" value="1"/>
</dbReference>
<evidence type="ECO:0000256" key="1">
    <source>
        <dbReference type="ARBA" id="ARBA00001971"/>
    </source>
</evidence>
<dbReference type="PROSITE" id="PS00086">
    <property type="entry name" value="CYTOCHROME_P450"/>
    <property type="match status" value="1"/>
</dbReference>
<dbReference type="InterPro" id="IPR017972">
    <property type="entry name" value="Cyt_P450_CS"/>
</dbReference>
<evidence type="ECO:0000256" key="8">
    <source>
        <dbReference type="ARBA" id="ARBA00022848"/>
    </source>
</evidence>
<evidence type="ECO:0000256" key="15">
    <source>
        <dbReference type="SAM" id="Phobius"/>
    </source>
</evidence>
<dbReference type="CDD" id="cd11055">
    <property type="entry name" value="CYP3A-like"/>
    <property type="match status" value="1"/>
</dbReference>
<comment type="cofactor">
    <cofactor evidence="1 13">
        <name>heme</name>
        <dbReference type="ChEBI" id="CHEBI:30413"/>
    </cofactor>
</comment>
<evidence type="ECO:0000256" key="14">
    <source>
        <dbReference type="RuleBase" id="RU000461"/>
    </source>
</evidence>
<keyword evidence="15" id="KW-1133">Transmembrane helix</keyword>
<dbReference type="InterPro" id="IPR050476">
    <property type="entry name" value="Insect_CytP450_Detox"/>
</dbReference>
<evidence type="ECO:0000256" key="7">
    <source>
        <dbReference type="ARBA" id="ARBA00022824"/>
    </source>
</evidence>
<dbReference type="EMBL" id="CAKKLH010000336">
    <property type="protein sequence ID" value="CAH0113241.1"/>
    <property type="molecule type" value="Genomic_DNA"/>
</dbReference>
<evidence type="ECO:0000256" key="9">
    <source>
        <dbReference type="ARBA" id="ARBA00023002"/>
    </source>
</evidence>
<dbReference type="FunFam" id="1.10.630.10:FF:000042">
    <property type="entry name" value="Cytochrome P450"/>
    <property type="match status" value="1"/>
</dbReference>
<dbReference type="PRINTS" id="PR00385">
    <property type="entry name" value="P450"/>
</dbReference>
<keyword evidence="11 14" id="KW-0503">Monooxygenase</keyword>
<reference evidence="16" key="1">
    <citation type="submission" date="2021-11" db="EMBL/GenBank/DDBJ databases">
        <authorList>
            <person name="Schell T."/>
        </authorList>
    </citation>
    <scope>NUCLEOTIDE SEQUENCE</scope>
    <source>
        <strain evidence="16">M5</strain>
    </source>
</reference>
<dbReference type="InterPro" id="IPR036396">
    <property type="entry name" value="Cyt_P450_sf"/>
</dbReference>
<dbReference type="AlphaFoldDB" id="A0A8J2S227"/>
<keyword evidence="5 13" id="KW-0349">Heme</keyword>
<dbReference type="SUPFAM" id="SSF48264">
    <property type="entry name" value="Cytochrome P450"/>
    <property type="match status" value="1"/>
</dbReference>
<keyword evidence="12 15" id="KW-0472">Membrane</keyword>
<organism evidence="16 17">
    <name type="scientific">Daphnia galeata</name>
    <dbReference type="NCBI Taxonomy" id="27404"/>
    <lineage>
        <taxon>Eukaryota</taxon>
        <taxon>Metazoa</taxon>
        <taxon>Ecdysozoa</taxon>
        <taxon>Arthropoda</taxon>
        <taxon>Crustacea</taxon>
        <taxon>Branchiopoda</taxon>
        <taxon>Diplostraca</taxon>
        <taxon>Cladocera</taxon>
        <taxon>Anomopoda</taxon>
        <taxon>Daphniidae</taxon>
        <taxon>Daphnia</taxon>
    </lineage>
</organism>
<evidence type="ECO:0000313" key="17">
    <source>
        <dbReference type="Proteomes" id="UP000789390"/>
    </source>
</evidence>
<dbReference type="Gene3D" id="1.10.630.10">
    <property type="entry name" value="Cytochrome P450"/>
    <property type="match status" value="1"/>
</dbReference>
<feature type="binding site" description="axial binding residue" evidence="13">
    <location>
        <position position="520"/>
    </location>
    <ligand>
        <name>heme</name>
        <dbReference type="ChEBI" id="CHEBI:30413"/>
    </ligand>
    <ligandPart>
        <name>Fe</name>
        <dbReference type="ChEBI" id="CHEBI:18248"/>
    </ligandPart>
</feature>
<protein>
    <submittedName>
        <fullName evidence="16">Uncharacterized protein</fullName>
    </submittedName>
</protein>
<keyword evidence="7" id="KW-0256">Endoplasmic reticulum</keyword>
<dbReference type="GO" id="GO:0005506">
    <property type="term" value="F:iron ion binding"/>
    <property type="evidence" value="ECO:0007669"/>
    <property type="project" value="InterPro"/>
</dbReference>
<evidence type="ECO:0000256" key="10">
    <source>
        <dbReference type="ARBA" id="ARBA00023004"/>
    </source>
</evidence>
<comment type="similarity">
    <text evidence="4 14">Belongs to the cytochrome P450 family.</text>
</comment>
<feature type="transmembrane region" description="Helical" evidence="15">
    <location>
        <begin position="12"/>
        <end position="44"/>
    </location>
</feature>
<dbReference type="GO" id="GO:0020037">
    <property type="term" value="F:heme binding"/>
    <property type="evidence" value="ECO:0007669"/>
    <property type="project" value="InterPro"/>
</dbReference>
<dbReference type="OrthoDB" id="6501435at2759"/>
<dbReference type="InterPro" id="IPR001128">
    <property type="entry name" value="Cyt_P450"/>
</dbReference>
<evidence type="ECO:0000256" key="3">
    <source>
        <dbReference type="ARBA" id="ARBA00004406"/>
    </source>
</evidence>
<dbReference type="GO" id="GO:0005789">
    <property type="term" value="C:endoplasmic reticulum membrane"/>
    <property type="evidence" value="ECO:0007669"/>
    <property type="project" value="UniProtKB-SubCell"/>
</dbReference>
<evidence type="ECO:0000256" key="2">
    <source>
        <dbReference type="ARBA" id="ARBA00004174"/>
    </source>
</evidence>
<feature type="transmembrane region" description="Helical" evidence="15">
    <location>
        <begin position="64"/>
        <end position="82"/>
    </location>
</feature>
<dbReference type="PRINTS" id="PR00463">
    <property type="entry name" value="EP450I"/>
</dbReference>